<proteinExistence type="inferred from homology"/>
<evidence type="ECO:0000256" key="3">
    <source>
        <dbReference type="ARBA" id="ARBA00022676"/>
    </source>
</evidence>
<evidence type="ECO:0000256" key="9">
    <source>
        <dbReference type="ARBA" id="ARBA00023136"/>
    </source>
</evidence>
<evidence type="ECO:0000256" key="8">
    <source>
        <dbReference type="ARBA" id="ARBA00023034"/>
    </source>
</evidence>
<keyword evidence="4" id="KW-0808">Transferase</keyword>
<feature type="transmembrane region" description="Helical" evidence="10">
    <location>
        <begin position="45"/>
        <end position="67"/>
    </location>
</feature>
<reference evidence="12" key="1">
    <citation type="submission" date="2020-11" db="EMBL/GenBank/DDBJ databases">
        <authorList>
            <person name="Tran Van P."/>
        </authorList>
    </citation>
    <scope>NUCLEOTIDE SEQUENCE</scope>
</reference>
<dbReference type="GO" id="GO:0000139">
    <property type="term" value="C:Golgi membrane"/>
    <property type="evidence" value="ECO:0007669"/>
    <property type="project" value="UniProtKB-SubCell"/>
</dbReference>
<evidence type="ECO:0000256" key="2">
    <source>
        <dbReference type="ARBA" id="ARBA00008661"/>
    </source>
</evidence>
<protein>
    <recommendedName>
        <fullName evidence="10">Hexosyltransferase</fullName>
        <ecNumber evidence="10">2.4.1.-</ecNumber>
    </recommendedName>
</protein>
<keyword evidence="6 10" id="KW-0735">Signal-anchor</keyword>
<dbReference type="Pfam" id="PF01762">
    <property type="entry name" value="Galactosyl_T"/>
    <property type="match status" value="1"/>
</dbReference>
<feature type="region of interest" description="Disordered" evidence="11">
    <location>
        <begin position="332"/>
        <end position="371"/>
    </location>
</feature>
<dbReference type="AlphaFoldDB" id="A0A7R9BYU6"/>
<organism evidence="12">
    <name type="scientific">Notodromas monacha</name>
    <dbReference type="NCBI Taxonomy" id="399045"/>
    <lineage>
        <taxon>Eukaryota</taxon>
        <taxon>Metazoa</taxon>
        <taxon>Ecdysozoa</taxon>
        <taxon>Arthropoda</taxon>
        <taxon>Crustacea</taxon>
        <taxon>Oligostraca</taxon>
        <taxon>Ostracoda</taxon>
        <taxon>Podocopa</taxon>
        <taxon>Podocopida</taxon>
        <taxon>Cypridocopina</taxon>
        <taxon>Cypridoidea</taxon>
        <taxon>Cyprididae</taxon>
        <taxon>Notodromas</taxon>
    </lineage>
</organism>
<comment type="similarity">
    <text evidence="2 10">Belongs to the glycosyltransferase 31 family.</text>
</comment>
<evidence type="ECO:0000256" key="1">
    <source>
        <dbReference type="ARBA" id="ARBA00004323"/>
    </source>
</evidence>
<dbReference type="PANTHER" id="PTHR11214:SF235">
    <property type="entry name" value="HEXOSYLTRANSFERASE"/>
    <property type="match status" value="1"/>
</dbReference>
<keyword evidence="3 10" id="KW-0328">Glycosyltransferase</keyword>
<dbReference type="GO" id="GO:0006493">
    <property type="term" value="P:protein O-linked glycosylation"/>
    <property type="evidence" value="ECO:0007669"/>
    <property type="project" value="TreeGrafter"/>
</dbReference>
<dbReference type="EMBL" id="CAJPEX010004139">
    <property type="protein sequence ID" value="CAG0922818.1"/>
    <property type="molecule type" value="Genomic_DNA"/>
</dbReference>
<gene>
    <name evidence="12" type="ORF">NMOB1V02_LOCUS10287</name>
</gene>
<evidence type="ECO:0000256" key="7">
    <source>
        <dbReference type="ARBA" id="ARBA00022989"/>
    </source>
</evidence>
<accession>A0A7R9BYU6</accession>
<keyword evidence="9 10" id="KW-0472">Membrane</keyword>
<keyword evidence="8 10" id="KW-0333">Golgi apparatus</keyword>
<evidence type="ECO:0000313" key="12">
    <source>
        <dbReference type="EMBL" id="CAD7282666.1"/>
    </source>
</evidence>
<dbReference type="OrthoDB" id="2139606at2759"/>
<comment type="subcellular location">
    <subcellularLocation>
        <location evidence="1 10">Golgi apparatus membrane</location>
        <topology evidence="1 10">Single-pass type II membrane protein</topology>
    </subcellularLocation>
</comment>
<sequence>MKLISWIRPKSPKLLQLTDAPRRRCRHLPSSLASALPTTAKQTRYLLAVVVVTLLALGFMFELSSLVTSAVDSSRRGPEPIITETTLRIVDYLQRPEACRRHADRTFAVVVVTSHPGNRVQRDTWRENSPAKELADIGLRRVFLLGRINPKQTGYLQANQTSIDDEIELHGDIVQGDFQEAYKNLTLKHLMGLHWAATNCPGASYVIKMDDDIAVDFYQLATRLHTRRPTNSLLGLLQLQLDVVRNPGSKWFVPDDEYSAGTYPNFLSGWAYAASMDAVKDIVSLTTNVNHTFFWIDDVLVTGILAEELGIKRESLTSYYSVYKKPVAARQHAEKAPRATSAAAGRRFQKRGEGRDIRPPMFAQTPRKGDS</sequence>
<keyword evidence="5 10" id="KW-0812">Transmembrane</keyword>
<name>A0A7R9BYU6_9CRUS</name>
<dbReference type="PANTHER" id="PTHR11214">
    <property type="entry name" value="BETA-1,3-N-ACETYLGLUCOSAMINYLTRANSFERASE"/>
    <property type="match status" value="1"/>
</dbReference>
<dbReference type="InterPro" id="IPR002659">
    <property type="entry name" value="Glyco_trans_31"/>
</dbReference>
<evidence type="ECO:0000256" key="11">
    <source>
        <dbReference type="SAM" id="MobiDB-lite"/>
    </source>
</evidence>
<dbReference type="EMBL" id="OA886176">
    <property type="protein sequence ID" value="CAD7282666.1"/>
    <property type="molecule type" value="Genomic_DNA"/>
</dbReference>
<keyword evidence="13" id="KW-1185">Reference proteome</keyword>
<keyword evidence="7 10" id="KW-1133">Transmembrane helix</keyword>
<evidence type="ECO:0000256" key="6">
    <source>
        <dbReference type="ARBA" id="ARBA00022968"/>
    </source>
</evidence>
<dbReference type="Proteomes" id="UP000678499">
    <property type="component" value="Unassembled WGS sequence"/>
</dbReference>
<evidence type="ECO:0000256" key="5">
    <source>
        <dbReference type="ARBA" id="ARBA00022692"/>
    </source>
</evidence>
<evidence type="ECO:0000256" key="10">
    <source>
        <dbReference type="RuleBase" id="RU363063"/>
    </source>
</evidence>
<evidence type="ECO:0000313" key="13">
    <source>
        <dbReference type="Proteomes" id="UP000678499"/>
    </source>
</evidence>
<dbReference type="EC" id="2.4.1.-" evidence="10"/>
<dbReference type="Gene3D" id="3.90.550.50">
    <property type="match status" value="1"/>
</dbReference>
<dbReference type="GO" id="GO:0016758">
    <property type="term" value="F:hexosyltransferase activity"/>
    <property type="evidence" value="ECO:0007669"/>
    <property type="project" value="InterPro"/>
</dbReference>
<evidence type="ECO:0000256" key="4">
    <source>
        <dbReference type="ARBA" id="ARBA00022679"/>
    </source>
</evidence>